<feature type="signal peptide" evidence="1">
    <location>
        <begin position="1"/>
        <end position="23"/>
    </location>
</feature>
<accession>A0AAN9MGP8</accession>
<evidence type="ECO:0000256" key="1">
    <source>
        <dbReference type="SAM" id="SignalP"/>
    </source>
</evidence>
<dbReference type="AlphaFoldDB" id="A0AAN9MGP8"/>
<name>A0AAN9MGP8_CANGL</name>
<feature type="chain" id="PRO_5042868420" evidence="1">
    <location>
        <begin position="24"/>
        <end position="229"/>
    </location>
</feature>
<evidence type="ECO:0000313" key="3">
    <source>
        <dbReference type="Proteomes" id="UP001367508"/>
    </source>
</evidence>
<protein>
    <submittedName>
        <fullName evidence="2">Uncharacterized protein</fullName>
    </submittedName>
</protein>
<comment type="caution">
    <text evidence="2">The sequence shown here is derived from an EMBL/GenBank/DDBJ whole genome shotgun (WGS) entry which is preliminary data.</text>
</comment>
<reference evidence="2 3" key="1">
    <citation type="submission" date="2024-01" db="EMBL/GenBank/DDBJ databases">
        <title>The genomes of 5 underutilized Papilionoideae crops provide insights into root nodulation and disease resistanc.</title>
        <authorList>
            <person name="Jiang F."/>
        </authorList>
    </citation>
    <scope>NUCLEOTIDE SEQUENCE [LARGE SCALE GENOMIC DNA]</scope>
    <source>
        <strain evidence="2">LVBAO_FW01</strain>
        <tissue evidence="2">Leaves</tissue>
    </source>
</reference>
<evidence type="ECO:0000313" key="2">
    <source>
        <dbReference type="EMBL" id="KAK7351688.1"/>
    </source>
</evidence>
<sequence length="229" mass="25590">MSSFRKWIVFLFVFLLSNTCSLAQHIRPHTSLSSFSKDQFYFFSPPPPSPPIKKAFYFFSPPPPSPPQKAFYFFSPPPPHRPHHRKTLSPPPNILYIVKQMIESVISVPFPGDNKKTARVSVCSPSGKWETRSGRNSDPSTALDDSGNVIVFGNVVFLCPEQVAKTSESLISESIANPEDPRRKGLENLERQKALLWAGLLDGSDLWAHEAYLLGTKLGCDGAHIHFLP</sequence>
<dbReference type="Proteomes" id="UP001367508">
    <property type="component" value="Unassembled WGS sequence"/>
</dbReference>
<keyword evidence="1" id="KW-0732">Signal</keyword>
<gene>
    <name evidence="2" type="ORF">VNO77_11307</name>
</gene>
<dbReference type="EMBL" id="JAYMYQ010000002">
    <property type="protein sequence ID" value="KAK7351688.1"/>
    <property type="molecule type" value="Genomic_DNA"/>
</dbReference>
<organism evidence="2 3">
    <name type="scientific">Canavalia gladiata</name>
    <name type="common">Sword bean</name>
    <name type="synonym">Dolichos gladiatus</name>
    <dbReference type="NCBI Taxonomy" id="3824"/>
    <lineage>
        <taxon>Eukaryota</taxon>
        <taxon>Viridiplantae</taxon>
        <taxon>Streptophyta</taxon>
        <taxon>Embryophyta</taxon>
        <taxon>Tracheophyta</taxon>
        <taxon>Spermatophyta</taxon>
        <taxon>Magnoliopsida</taxon>
        <taxon>eudicotyledons</taxon>
        <taxon>Gunneridae</taxon>
        <taxon>Pentapetalae</taxon>
        <taxon>rosids</taxon>
        <taxon>fabids</taxon>
        <taxon>Fabales</taxon>
        <taxon>Fabaceae</taxon>
        <taxon>Papilionoideae</taxon>
        <taxon>50 kb inversion clade</taxon>
        <taxon>NPAAA clade</taxon>
        <taxon>indigoferoid/millettioid clade</taxon>
        <taxon>Phaseoleae</taxon>
        <taxon>Canavalia</taxon>
    </lineage>
</organism>
<proteinExistence type="predicted"/>
<keyword evidence="3" id="KW-1185">Reference proteome</keyword>